<evidence type="ECO:0000259" key="1">
    <source>
        <dbReference type="Pfam" id="PF02625"/>
    </source>
</evidence>
<organism evidence="3 4">
    <name type="scientific">Antribacter soli</name>
    <dbReference type="NCBI Taxonomy" id="2910976"/>
    <lineage>
        <taxon>Bacteria</taxon>
        <taxon>Bacillati</taxon>
        <taxon>Actinomycetota</taxon>
        <taxon>Actinomycetes</taxon>
        <taxon>Micrococcales</taxon>
        <taxon>Promicromonosporaceae</taxon>
        <taxon>Antribacter</taxon>
    </lineage>
</organism>
<dbReference type="InterPro" id="IPR027051">
    <property type="entry name" value="XdhC_Rossmann_dom"/>
</dbReference>
<dbReference type="InterPro" id="IPR003777">
    <property type="entry name" value="XdhC_CoxI"/>
</dbReference>
<dbReference type="Pfam" id="PF13478">
    <property type="entry name" value="XdhC_C"/>
    <property type="match status" value="1"/>
</dbReference>
<evidence type="ECO:0000313" key="4">
    <source>
        <dbReference type="Proteomes" id="UP001165405"/>
    </source>
</evidence>
<sequence>MRDLLPTLLEWWRAGESGALARVVRTFSSAPRSPGAALAVGPGGDVVGSVSGGCVEGAVYDLCLTVAETARPVLARYGVSDSAAFEVGLTCGGTIEVLVEPFSREGWPGFDDLVTDVLPDVAADASPLVVATVVTSPGEGAVGRRLTVRPAGADGTLGDPALDAAVTADAVGHLGNGESVLREYGPRGERLGTGVGVFLHAFAPRPRLLVFGAIDFAAAMARAGRLLGFHVTVCDARPIFTTAARFPDADEVVVDWPHRYLAAELAAGRVDATTAVCVLTHDPKFDVPLLRLALEALPAGTYVGAMGSRRAHAERSARLLEEGLAPAALARLHSPIGLDLGARTPDETAVSIAAEIIASRTGASGRPLSETTGPIHGG</sequence>
<proteinExistence type="predicted"/>
<feature type="domain" description="XdhC Rossmann" evidence="2">
    <location>
        <begin position="208"/>
        <end position="356"/>
    </location>
</feature>
<dbReference type="Gene3D" id="3.40.50.720">
    <property type="entry name" value="NAD(P)-binding Rossmann-like Domain"/>
    <property type="match status" value="1"/>
</dbReference>
<feature type="domain" description="XdhC- CoxI" evidence="1">
    <location>
        <begin position="124"/>
        <end position="185"/>
    </location>
</feature>
<accession>A0AA41QHX6</accession>
<dbReference type="EMBL" id="JAKGSG010000042">
    <property type="protein sequence ID" value="MCF4122442.1"/>
    <property type="molecule type" value="Genomic_DNA"/>
</dbReference>
<dbReference type="AlphaFoldDB" id="A0AA41QHX6"/>
<dbReference type="RefSeq" id="WP_236090235.1">
    <property type="nucleotide sequence ID" value="NZ_JAKGSG010000042.1"/>
</dbReference>
<protein>
    <submittedName>
        <fullName evidence="3">XdhC family protein</fullName>
    </submittedName>
</protein>
<reference evidence="3" key="1">
    <citation type="submission" date="2022-01" db="EMBL/GenBank/DDBJ databases">
        <title>Antribacter sp. nov., isolated from Guizhou of China.</title>
        <authorList>
            <person name="Chengliang C."/>
            <person name="Ya Z."/>
        </authorList>
    </citation>
    <scope>NUCLEOTIDE SEQUENCE</scope>
    <source>
        <strain evidence="3">KLBMP 9083</strain>
    </source>
</reference>
<dbReference type="PANTHER" id="PTHR30388:SF4">
    <property type="entry name" value="MOLYBDENUM COFACTOR INSERTION CHAPERONE PAOD"/>
    <property type="match status" value="1"/>
</dbReference>
<comment type="caution">
    <text evidence="3">The sequence shown here is derived from an EMBL/GenBank/DDBJ whole genome shotgun (WGS) entry which is preliminary data.</text>
</comment>
<evidence type="ECO:0000259" key="2">
    <source>
        <dbReference type="Pfam" id="PF13478"/>
    </source>
</evidence>
<feature type="domain" description="XdhC- CoxI" evidence="1">
    <location>
        <begin position="11"/>
        <end position="78"/>
    </location>
</feature>
<name>A0AA41QHX6_9MICO</name>
<evidence type="ECO:0000313" key="3">
    <source>
        <dbReference type="EMBL" id="MCF4122442.1"/>
    </source>
</evidence>
<keyword evidence="4" id="KW-1185">Reference proteome</keyword>
<dbReference type="InterPro" id="IPR052698">
    <property type="entry name" value="MoCofactor_Util/Proc"/>
</dbReference>
<dbReference type="PANTHER" id="PTHR30388">
    <property type="entry name" value="ALDEHYDE OXIDOREDUCTASE MOLYBDENUM COFACTOR ASSEMBLY PROTEIN"/>
    <property type="match status" value="1"/>
</dbReference>
<dbReference type="Proteomes" id="UP001165405">
    <property type="component" value="Unassembled WGS sequence"/>
</dbReference>
<gene>
    <name evidence="3" type="ORF">L1785_15800</name>
</gene>
<dbReference type="Pfam" id="PF02625">
    <property type="entry name" value="XdhC_CoxI"/>
    <property type="match status" value="2"/>
</dbReference>